<proteinExistence type="predicted"/>
<organism evidence="1 2">
    <name type="scientific">Malus domestica</name>
    <name type="common">Apple</name>
    <name type="synonym">Pyrus malus</name>
    <dbReference type="NCBI Taxonomy" id="3750"/>
    <lineage>
        <taxon>Eukaryota</taxon>
        <taxon>Viridiplantae</taxon>
        <taxon>Streptophyta</taxon>
        <taxon>Embryophyta</taxon>
        <taxon>Tracheophyta</taxon>
        <taxon>Spermatophyta</taxon>
        <taxon>Magnoliopsida</taxon>
        <taxon>eudicotyledons</taxon>
        <taxon>Gunneridae</taxon>
        <taxon>Pentapetalae</taxon>
        <taxon>rosids</taxon>
        <taxon>fabids</taxon>
        <taxon>Rosales</taxon>
        <taxon>Rosaceae</taxon>
        <taxon>Amygdaloideae</taxon>
        <taxon>Maleae</taxon>
        <taxon>Malus</taxon>
    </lineage>
</organism>
<sequence length="123" mass="14065">MVRLVLDKHAQFITATRIRNPHRNVYSSIGFSFTRKKLKRCRHLALLNATSLVELELPLLPFPLNESELCGVREHYALANLATIILFYLLQLLTRKKFFVHFVLDPIIIDNSSGEASFAARNG</sequence>
<dbReference type="STRING" id="3750.A0A498K4M9"/>
<reference evidence="1 2" key="1">
    <citation type="submission" date="2018-10" db="EMBL/GenBank/DDBJ databases">
        <title>A high-quality apple genome assembly.</title>
        <authorList>
            <person name="Hu J."/>
        </authorList>
    </citation>
    <scope>NUCLEOTIDE SEQUENCE [LARGE SCALE GENOMIC DNA]</scope>
    <source>
        <strain evidence="2">cv. HFTH1</strain>
        <tissue evidence="1">Young leaf</tissue>
    </source>
</reference>
<evidence type="ECO:0000313" key="2">
    <source>
        <dbReference type="Proteomes" id="UP000290289"/>
    </source>
</evidence>
<dbReference type="AlphaFoldDB" id="A0A498K4M9"/>
<dbReference type="Proteomes" id="UP000290289">
    <property type="component" value="Chromosome 4"/>
</dbReference>
<comment type="caution">
    <text evidence="1">The sequence shown here is derived from an EMBL/GenBank/DDBJ whole genome shotgun (WGS) entry which is preliminary data.</text>
</comment>
<keyword evidence="2" id="KW-1185">Reference proteome</keyword>
<gene>
    <name evidence="1" type="ORF">DVH24_001179</name>
</gene>
<name>A0A498K4M9_MALDO</name>
<protein>
    <submittedName>
        <fullName evidence="1">Uncharacterized protein</fullName>
    </submittedName>
</protein>
<evidence type="ECO:0000313" key="1">
    <source>
        <dbReference type="EMBL" id="RXI00945.1"/>
    </source>
</evidence>
<accession>A0A498K4M9</accession>
<dbReference type="EMBL" id="RDQH01000330">
    <property type="protein sequence ID" value="RXI00945.1"/>
    <property type="molecule type" value="Genomic_DNA"/>
</dbReference>